<proteinExistence type="inferred from homology"/>
<dbReference type="AlphaFoldDB" id="A0A1I1M8E6"/>
<dbReference type="Gene3D" id="3.30.2310.20">
    <property type="entry name" value="RelE-like"/>
    <property type="match status" value="1"/>
</dbReference>
<accession>A0A1I1M8E6</accession>
<dbReference type="SUPFAM" id="SSF143011">
    <property type="entry name" value="RelE-like"/>
    <property type="match status" value="1"/>
</dbReference>
<evidence type="ECO:0000256" key="2">
    <source>
        <dbReference type="ARBA" id="ARBA00022649"/>
    </source>
</evidence>
<dbReference type="STRING" id="739143.SAMN05216297_102366"/>
<organism evidence="3 4">
    <name type="scientific">Flavobacterium phragmitis</name>
    <dbReference type="NCBI Taxonomy" id="739143"/>
    <lineage>
        <taxon>Bacteria</taxon>
        <taxon>Pseudomonadati</taxon>
        <taxon>Bacteroidota</taxon>
        <taxon>Flavobacteriia</taxon>
        <taxon>Flavobacteriales</taxon>
        <taxon>Flavobacteriaceae</taxon>
        <taxon>Flavobacterium</taxon>
    </lineage>
</organism>
<dbReference type="Proteomes" id="UP000199672">
    <property type="component" value="Unassembled WGS sequence"/>
</dbReference>
<dbReference type="Pfam" id="PF05016">
    <property type="entry name" value="ParE_toxin"/>
    <property type="match status" value="1"/>
</dbReference>
<sequence>MGKKIIWSSNALNQLEDIHFYIFFESKSLTIADKVVNTIFDSTEILKTQPEIYKLDKQKTNNDGSFRVYSVYDYAVSYQITKESIYILRVRHNAQKPKKHSWKV</sequence>
<dbReference type="InterPro" id="IPR035093">
    <property type="entry name" value="RelE/ParE_toxin_dom_sf"/>
</dbReference>
<dbReference type="InterPro" id="IPR007712">
    <property type="entry name" value="RelE/ParE_toxin"/>
</dbReference>
<keyword evidence="4" id="KW-1185">Reference proteome</keyword>
<evidence type="ECO:0000313" key="3">
    <source>
        <dbReference type="EMBL" id="SFC81316.1"/>
    </source>
</evidence>
<keyword evidence="2" id="KW-1277">Toxin-antitoxin system</keyword>
<dbReference type="RefSeq" id="WP_091491257.1">
    <property type="nucleotide sequence ID" value="NZ_FOMH01000002.1"/>
</dbReference>
<dbReference type="EMBL" id="FOMH01000002">
    <property type="protein sequence ID" value="SFC81316.1"/>
    <property type="molecule type" value="Genomic_DNA"/>
</dbReference>
<reference evidence="4" key="1">
    <citation type="submission" date="2016-10" db="EMBL/GenBank/DDBJ databases">
        <authorList>
            <person name="Varghese N."/>
            <person name="Submissions S."/>
        </authorList>
    </citation>
    <scope>NUCLEOTIDE SEQUENCE [LARGE SCALE GENOMIC DNA]</scope>
    <source>
        <strain evidence="4">CGMCC 1.10370</strain>
    </source>
</reference>
<dbReference type="InterPro" id="IPR051803">
    <property type="entry name" value="TA_system_RelE-like_toxin"/>
</dbReference>
<comment type="similarity">
    <text evidence="1">Belongs to the RelE toxin family.</text>
</comment>
<dbReference type="PANTHER" id="PTHR33755">
    <property type="entry name" value="TOXIN PARE1-RELATED"/>
    <property type="match status" value="1"/>
</dbReference>
<protein>
    <submittedName>
        <fullName evidence="3">Plasmid stabilization system protein ParE</fullName>
    </submittedName>
</protein>
<gene>
    <name evidence="3" type="ORF">SAMN05216297_102366</name>
</gene>
<evidence type="ECO:0000256" key="1">
    <source>
        <dbReference type="ARBA" id="ARBA00006226"/>
    </source>
</evidence>
<evidence type="ECO:0000313" key="4">
    <source>
        <dbReference type="Proteomes" id="UP000199672"/>
    </source>
</evidence>
<name>A0A1I1M8E6_9FLAO</name>
<dbReference type="OrthoDB" id="962256at2"/>